<name>E4XCV7_OIKDI</name>
<dbReference type="OrthoDB" id="10251781at2759"/>
<dbReference type="AlphaFoldDB" id="E4XCV7"/>
<reference evidence="1" key="1">
    <citation type="journal article" date="2010" name="Science">
        <title>Plasticity of animal genome architecture unmasked by rapid evolution of a pelagic tunicate.</title>
        <authorList>
            <person name="Denoeud F."/>
            <person name="Henriet S."/>
            <person name="Mungpakdee S."/>
            <person name="Aury J.M."/>
            <person name="Da Silva C."/>
            <person name="Brinkmann H."/>
            <person name="Mikhaleva J."/>
            <person name="Olsen L.C."/>
            <person name="Jubin C."/>
            <person name="Canestro C."/>
            <person name="Bouquet J.M."/>
            <person name="Danks G."/>
            <person name="Poulain J."/>
            <person name="Campsteijn C."/>
            <person name="Adamski M."/>
            <person name="Cross I."/>
            <person name="Yadetie F."/>
            <person name="Muffato M."/>
            <person name="Louis A."/>
            <person name="Butcher S."/>
            <person name="Tsagkogeorga G."/>
            <person name="Konrad A."/>
            <person name="Singh S."/>
            <person name="Jensen M.F."/>
            <person name="Cong E.H."/>
            <person name="Eikeseth-Otteraa H."/>
            <person name="Noel B."/>
            <person name="Anthouard V."/>
            <person name="Porcel B.M."/>
            <person name="Kachouri-Lafond R."/>
            <person name="Nishino A."/>
            <person name="Ugolini M."/>
            <person name="Chourrout P."/>
            <person name="Nishida H."/>
            <person name="Aasland R."/>
            <person name="Huzurbazar S."/>
            <person name="Westhof E."/>
            <person name="Delsuc F."/>
            <person name="Lehrach H."/>
            <person name="Reinhardt R."/>
            <person name="Weissenbach J."/>
            <person name="Roy S.W."/>
            <person name="Artiguenave F."/>
            <person name="Postlethwait J.H."/>
            <person name="Manak J.R."/>
            <person name="Thompson E.M."/>
            <person name="Jaillon O."/>
            <person name="Du Pasquier L."/>
            <person name="Boudinot P."/>
            <person name="Liberles D.A."/>
            <person name="Volff J.N."/>
            <person name="Philippe H."/>
            <person name="Lenhard B."/>
            <person name="Roest Crollius H."/>
            <person name="Wincker P."/>
            <person name="Chourrout D."/>
        </authorList>
    </citation>
    <scope>NUCLEOTIDE SEQUENCE [LARGE SCALE GENOMIC DNA]</scope>
</reference>
<keyword evidence="2" id="KW-1185">Reference proteome</keyword>
<protein>
    <submittedName>
        <fullName evidence="1">Uncharacterized protein</fullName>
    </submittedName>
</protein>
<gene>
    <name evidence="1" type="ORF">GSOID_T00007988001</name>
</gene>
<accession>E4XCV7</accession>
<proteinExistence type="predicted"/>
<dbReference type="SUPFAM" id="SSF74731">
    <property type="entry name" value="Ribosomal protein L20"/>
    <property type="match status" value="1"/>
</dbReference>
<dbReference type="EMBL" id="FN653037">
    <property type="protein sequence ID" value="CBY09432.1"/>
    <property type="molecule type" value="Genomic_DNA"/>
</dbReference>
<sequence>MSRTAKSRIPSGKKRQVFNNNIEKQIYKDATLHKAIPNHRHVNRFTLYYAHHNIARKQWDFETNMAHMKRNITLDIRLKAALKPLTKMDSKTFIERLGKSGSGMNVETLVNLALHEPRTFECLVEVAERYQHEVINKANGENLSESSLSNLPRYF</sequence>
<dbReference type="Gene3D" id="1.10.1900.20">
    <property type="entry name" value="Ribosomal protein L20"/>
    <property type="match status" value="1"/>
</dbReference>
<dbReference type="InterPro" id="IPR035566">
    <property type="entry name" value="Ribosomal_protein_bL20_C"/>
</dbReference>
<dbReference type="InParanoid" id="E4XCV7"/>
<dbReference type="Proteomes" id="UP000001307">
    <property type="component" value="Unassembled WGS sequence"/>
</dbReference>
<organism evidence="1">
    <name type="scientific">Oikopleura dioica</name>
    <name type="common">Tunicate</name>
    <dbReference type="NCBI Taxonomy" id="34765"/>
    <lineage>
        <taxon>Eukaryota</taxon>
        <taxon>Metazoa</taxon>
        <taxon>Chordata</taxon>
        <taxon>Tunicata</taxon>
        <taxon>Appendicularia</taxon>
        <taxon>Copelata</taxon>
        <taxon>Oikopleuridae</taxon>
        <taxon>Oikopleura</taxon>
    </lineage>
</organism>
<evidence type="ECO:0000313" key="2">
    <source>
        <dbReference type="Proteomes" id="UP000001307"/>
    </source>
</evidence>
<evidence type="ECO:0000313" key="1">
    <source>
        <dbReference type="EMBL" id="CBY09432.1"/>
    </source>
</evidence>